<sequence>MLQHTEGLLHRITRMPVARRILLVIWLVLAGIIVWNISTVENWIIFNWIFLGLLLLDFKKDQKPINWLAFLPKGVLLLFILYYIYRYAPYIWYKLASWEMKNIKHIFNWNHLFRSIPFNDASFVRIYQPEWLTIFLRWVYGYGFSLALWVAVIRSFLTRDTGKMLRYVLSSHTFQLPIIVPFYTTVLLQEVWYVLGHPDGMARNFTPEQAAVWSLNCFPSMHTSVSFAILLLALREKGKIFRRLMVTYCSLIIFSTMYLEIHWVIDVIAGMILGWGTVKIVDKLYEKWGERAVKEKGATVEATVLKRDLQNN</sequence>
<reference evidence="3 6" key="2">
    <citation type="submission" date="2021-08" db="EMBL/GenBank/DDBJ databases">
        <title>Complete genome sequence of the strain Aneurinibacillus thermoaerophilus CCM 8960.</title>
        <authorList>
            <person name="Musilova J."/>
            <person name="Kourilova X."/>
            <person name="Pernicova I."/>
            <person name="Bezdicek M."/>
            <person name="Lengerova M."/>
            <person name="Obruca S."/>
            <person name="Sedlar K."/>
        </authorList>
    </citation>
    <scope>NUCLEOTIDE SEQUENCE [LARGE SCALE GENOMIC DNA]</scope>
    <source>
        <strain evidence="3 6">CCM 8960</strain>
    </source>
</reference>
<dbReference type="SUPFAM" id="SSF48317">
    <property type="entry name" value="Acid phosphatase/Vanadium-dependent haloperoxidase"/>
    <property type="match status" value="1"/>
</dbReference>
<proteinExistence type="predicted"/>
<dbReference type="CDD" id="cd03386">
    <property type="entry name" value="PAP2_Aur1_like"/>
    <property type="match status" value="1"/>
</dbReference>
<dbReference type="Gene3D" id="1.20.144.10">
    <property type="entry name" value="Phosphatidic acid phosphatase type 2/haloperoxidase"/>
    <property type="match status" value="1"/>
</dbReference>
<keyword evidence="6" id="KW-1185">Reference proteome</keyword>
<evidence type="ECO:0000259" key="2">
    <source>
        <dbReference type="Pfam" id="PF01569"/>
    </source>
</evidence>
<dbReference type="InterPro" id="IPR000326">
    <property type="entry name" value="PAP2/HPO"/>
</dbReference>
<gene>
    <name evidence="3" type="ORF">K3F53_05345</name>
    <name evidence="4" type="ORF">SAMN04489735_100786</name>
</gene>
<dbReference type="InterPro" id="IPR052185">
    <property type="entry name" value="IPC_Synthase-Related"/>
</dbReference>
<feature type="transmembrane region" description="Helical" evidence="1">
    <location>
        <begin position="139"/>
        <end position="157"/>
    </location>
</feature>
<dbReference type="Proteomes" id="UP000198956">
    <property type="component" value="Unassembled WGS sequence"/>
</dbReference>
<protein>
    <submittedName>
        <fullName evidence="4">PAP2 superfamily protein</fullName>
    </submittedName>
    <submittedName>
        <fullName evidence="3">Phosphatase PAP2 family protein</fullName>
    </submittedName>
</protein>
<feature type="transmembrane region" description="Helical" evidence="1">
    <location>
        <begin position="21"/>
        <end position="37"/>
    </location>
</feature>
<evidence type="ECO:0000313" key="4">
    <source>
        <dbReference type="EMBL" id="SDG98148.1"/>
    </source>
</evidence>
<feature type="transmembrane region" description="Helical" evidence="1">
    <location>
        <begin position="43"/>
        <end position="58"/>
    </location>
</feature>
<evidence type="ECO:0000313" key="6">
    <source>
        <dbReference type="Proteomes" id="UP000826616"/>
    </source>
</evidence>
<feature type="transmembrane region" description="Helical" evidence="1">
    <location>
        <begin position="178"/>
        <end position="195"/>
    </location>
</feature>
<dbReference type="PANTHER" id="PTHR31310:SF7">
    <property type="entry name" value="PA-PHOSPHATASE RELATED-FAMILY PROTEIN DDB_G0268928"/>
    <property type="match status" value="1"/>
</dbReference>
<keyword evidence="1" id="KW-0812">Transmembrane</keyword>
<dbReference type="Proteomes" id="UP000826616">
    <property type="component" value="Chromosome"/>
</dbReference>
<accession>A0A1G7YNN8</accession>
<dbReference type="EMBL" id="CP080764">
    <property type="protein sequence ID" value="QYY43648.1"/>
    <property type="molecule type" value="Genomic_DNA"/>
</dbReference>
<dbReference type="EMBL" id="FNDE01000007">
    <property type="protein sequence ID" value="SDG98148.1"/>
    <property type="molecule type" value="Genomic_DNA"/>
</dbReference>
<feature type="domain" description="Phosphatidic acid phosphatase type 2/haloperoxidase" evidence="2">
    <location>
        <begin position="213"/>
        <end position="285"/>
    </location>
</feature>
<dbReference type="Pfam" id="PF01569">
    <property type="entry name" value="PAP2"/>
    <property type="match status" value="1"/>
</dbReference>
<name>A0A1G7YNN8_ANETH</name>
<keyword evidence="1" id="KW-1133">Transmembrane helix</keyword>
<evidence type="ECO:0000313" key="5">
    <source>
        <dbReference type="Proteomes" id="UP000198956"/>
    </source>
</evidence>
<evidence type="ECO:0000256" key="1">
    <source>
        <dbReference type="SAM" id="Phobius"/>
    </source>
</evidence>
<dbReference type="RefSeq" id="WP_057899512.1">
    <property type="nucleotide sequence ID" value="NZ_CP080764.1"/>
</dbReference>
<organism evidence="4 5">
    <name type="scientific">Aneurinibacillus thermoaerophilus</name>
    <dbReference type="NCBI Taxonomy" id="143495"/>
    <lineage>
        <taxon>Bacteria</taxon>
        <taxon>Bacillati</taxon>
        <taxon>Bacillota</taxon>
        <taxon>Bacilli</taxon>
        <taxon>Bacillales</taxon>
        <taxon>Paenibacillaceae</taxon>
        <taxon>Aneurinibacillus group</taxon>
        <taxon>Aneurinibacillus</taxon>
    </lineage>
</organism>
<dbReference type="AlphaFoldDB" id="A0A1G7YNN8"/>
<feature type="transmembrane region" description="Helical" evidence="1">
    <location>
        <begin position="65"/>
        <end position="85"/>
    </location>
</feature>
<dbReference type="PANTHER" id="PTHR31310">
    <property type="match status" value="1"/>
</dbReference>
<dbReference type="OrthoDB" id="9775789at2"/>
<dbReference type="GeneID" id="97140787"/>
<feature type="transmembrane region" description="Helical" evidence="1">
    <location>
        <begin position="210"/>
        <end position="233"/>
    </location>
</feature>
<evidence type="ECO:0000313" key="3">
    <source>
        <dbReference type="EMBL" id="QYY43648.1"/>
    </source>
</evidence>
<reference evidence="4 5" key="1">
    <citation type="submission" date="2016-10" db="EMBL/GenBank/DDBJ databases">
        <authorList>
            <person name="de Groot N.N."/>
        </authorList>
    </citation>
    <scope>NUCLEOTIDE SEQUENCE [LARGE SCALE GENOMIC DNA]</scope>
    <source>
        <strain evidence="4 5">L 420-91</strain>
    </source>
</reference>
<dbReference type="InterPro" id="IPR036938">
    <property type="entry name" value="PAP2/HPO_sf"/>
</dbReference>
<feature type="transmembrane region" description="Helical" evidence="1">
    <location>
        <begin position="240"/>
        <end position="257"/>
    </location>
</feature>
<keyword evidence="1" id="KW-0472">Membrane</keyword>